<reference evidence="2" key="1">
    <citation type="journal article" date="2021" name="Front. Plant Sci.">
        <title>Chromosome-Scale Genome Assembly for Chinese Sour Jujube and Insights Into Its Genome Evolution and Domestication Signature.</title>
        <authorList>
            <person name="Shen L.-Y."/>
            <person name="Luo H."/>
            <person name="Wang X.-L."/>
            <person name="Wang X.-M."/>
            <person name="Qiu X.-J."/>
            <person name="Liu H."/>
            <person name="Zhou S.-S."/>
            <person name="Jia K.-H."/>
            <person name="Nie S."/>
            <person name="Bao Y.-T."/>
            <person name="Zhang R.-G."/>
            <person name="Yun Q.-Z."/>
            <person name="Chai Y.-H."/>
            <person name="Lu J.-Y."/>
            <person name="Li Y."/>
            <person name="Zhao S.-W."/>
            <person name="Mao J.-F."/>
            <person name="Jia S.-G."/>
            <person name="Mao Y.-M."/>
        </authorList>
    </citation>
    <scope>NUCLEOTIDE SEQUENCE</scope>
    <source>
        <strain evidence="2">AT0</strain>
        <tissue evidence="2">Leaf</tissue>
    </source>
</reference>
<dbReference type="InterPro" id="IPR050481">
    <property type="entry name" value="UDP-glycosyltransf_plant"/>
</dbReference>
<evidence type="ECO:0000256" key="1">
    <source>
        <dbReference type="ARBA" id="ARBA00022676"/>
    </source>
</evidence>
<dbReference type="Proteomes" id="UP000813462">
    <property type="component" value="Unassembled WGS sequence"/>
</dbReference>
<dbReference type="GO" id="GO:0035251">
    <property type="term" value="F:UDP-glucosyltransferase activity"/>
    <property type="evidence" value="ECO:0007669"/>
    <property type="project" value="InterPro"/>
</dbReference>
<dbReference type="PANTHER" id="PTHR48048:SF20">
    <property type="entry name" value="GLYCOSYLTRANSFERASE"/>
    <property type="match status" value="1"/>
</dbReference>
<keyword evidence="1" id="KW-0808">Transferase</keyword>
<dbReference type="Gene3D" id="3.40.50.2000">
    <property type="entry name" value="Glycogen Phosphorylase B"/>
    <property type="match status" value="2"/>
</dbReference>
<name>A0A978VAV0_ZIZJJ</name>
<sequence>MGHIIAMVELGKLILHHYSHRFSITILLTKGFLDTPAVSTYIQHVSQSNPSICFHQFPFLSLQNFQSLSIAATGGEFIRQNLPNARDSLRQISETSTVRAFVIDLFCTSALCLGEEFRIPTFYFFTSGAAALAAFLYLPKIHEQTDKSFKDLADTVFRFPGLPPLRATHMPEPILDRDDPAYWDFLENSINLPKANGIVTNTFDGNVLVEDIAVAVAVEQREGDGFVSGDELEKRVRELMESEKGRELRERSKKMKEMALDALGEFGSSTLALKRFIAAIE</sequence>
<gene>
    <name evidence="2" type="ORF">FEM48_Zijuj06G0182300</name>
</gene>
<comment type="caution">
    <text evidence="2">The sequence shown here is derived from an EMBL/GenBank/DDBJ whole genome shotgun (WGS) entry which is preliminary data.</text>
</comment>
<proteinExistence type="predicted"/>
<dbReference type="SUPFAM" id="SSF53756">
    <property type="entry name" value="UDP-Glycosyltransferase/glycogen phosphorylase"/>
    <property type="match status" value="1"/>
</dbReference>
<dbReference type="PANTHER" id="PTHR48048">
    <property type="entry name" value="GLYCOSYLTRANSFERASE"/>
    <property type="match status" value="1"/>
</dbReference>
<protein>
    <submittedName>
        <fullName evidence="2">Uncharacterized protein</fullName>
    </submittedName>
</protein>
<dbReference type="AlphaFoldDB" id="A0A978VAV0"/>
<accession>A0A978VAV0</accession>
<evidence type="ECO:0000313" key="2">
    <source>
        <dbReference type="EMBL" id="KAH7525035.1"/>
    </source>
</evidence>
<organism evidence="2 3">
    <name type="scientific">Ziziphus jujuba var. spinosa</name>
    <dbReference type="NCBI Taxonomy" id="714518"/>
    <lineage>
        <taxon>Eukaryota</taxon>
        <taxon>Viridiplantae</taxon>
        <taxon>Streptophyta</taxon>
        <taxon>Embryophyta</taxon>
        <taxon>Tracheophyta</taxon>
        <taxon>Spermatophyta</taxon>
        <taxon>Magnoliopsida</taxon>
        <taxon>eudicotyledons</taxon>
        <taxon>Gunneridae</taxon>
        <taxon>Pentapetalae</taxon>
        <taxon>rosids</taxon>
        <taxon>fabids</taxon>
        <taxon>Rosales</taxon>
        <taxon>Rhamnaceae</taxon>
        <taxon>Paliureae</taxon>
        <taxon>Ziziphus</taxon>
    </lineage>
</organism>
<dbReference type="EMBL" id="JAEACU010000006">
    <property type="protein sequence ID" value="KAH7525035.1"/>
    <property type="molecule type" value="Genomic_DNA"/>
</dbReference>
<keyword evidence="1" id="KW-0328">Glycosyltransferase</keyword>
<evidence type="ECO:0000313" key="3">
    <source>
        <dbReference type="Proteomes" id="UP000813462"/>
    </source>
</evidence>